<dbReference type="Pfam" id="PF07885">
    <property type="entry name" value="Ion_trans_2"/>
    <property type="match status" value="1"/>
</dbReference>
<feature type="transmembrane region" description="Helical" evidence="1">
    <location>
        <begin position="66"/>
        <end position="90"/>
    </location>
</feature>
<feature type="domain" description="Potassium channel" evidence="2">
    <location>
        <begin position="92"/>
        <end position="158"/>
    </location>
</feature>
<accession>A0A934M9N7</accession>
<keyword evidence="1" id="KW-1133">Transmembrane helix</keyword>
<organism evidence="3 4">
    <name type="scientific">Sanguibacter suaedae</name>
    <dbReference type="NCBI Taxonomy" id="2795737"/>
    <lineage>
        <taxon>Bacteria</taxon>
        <taxon>Bacillati</taxon>
        <taxon>Actinomycetota</taxon>
        <taxon>Actinomycetes</taxon>
        <taxon>Micrococcales</taxon>
        <taxon>Sanguibacteraceae</taxon>
        <taxon>Sanguibacter</taxon>
    </lineage>
</organism>
<gene>
    <name evidence="3" type="ORF">JAV76_07565</name>
</gene>
<evidence type="ECO:0000259" key="2">
    <source>
        <dbReference type="Pfam" id="PF07885"/>
    </source>
</evidence>
<dbReference type="EMBL" id="JAEINH010000005">
    <property type="protein sequence ID" value="MBI9114868.1"/>
    <property type="molecule type" value="Genomic_DNA"/>
</dbReference>
<keyword evidence="4" id="KW-1185">Reference proteome</keyword>
<keyword evidence="3" id="KW-0407">Ion channel</keyword>
<proteinExistence type="predicted"/>
<keyword evidence="3" id="KW-0813">Transport</keyword>
<feature type="transmembrane region" description="Helical" evidence="1">
    <location>
        <begin position="6"/>
        <end position="27"/>
    </location>
</feature>
<sequence length="307" mass="32575">MMTGAALPTPLMVVVSVVGALLVLGALRDVFLTLWHPSGQGRLSGYVSTVLWRAARRIGPRAQNHAGPAVLVAVIVVWGSLVVVGCALVYWPWVPEAFVYGSGVPEGRWAGALDALYVSAVVLGTLGFGDIVPASGVLRLVAAGEALVGFGLLTAGMSWVQQITPALQRRRSLAGELDALARSARAAGSGAEHDEDGDEDEDDAHGLPPLHVIDDLVRSVVAVRVDLWQHAQTYYFRDSDPSVALDLALPIASRVAHRACTVPSHRDAGRRLGVALDLLAELLAEQHVPGEGDRDAVFRRYAADQAR</sequence>
<comment type="caution">
    <text evidence="3">The sequence shown here is derived from an EMBL/GenBank/DDBJ whole genome shotgun (WGS) entry which is preliminary data.</text>
</comment>
<feature type="transmembrane region" description="Helical" evidence="1">
    <location>
        <begin position="140"/>
        <end position="160"/>
    </location>
</feature>
<keyword evidence="3" id="KW-0406">Ion transport</keyword>
<dbReference type="Proteomes" id="UP000602087">
    <property type="component" value="Unassembled WGS sequence"/>
</dbReference>
<feature type="transmembrane region" description="Helical" evidence="1">
    <location>
        <begin position="110"/>
        <end position="128"/>
    </location>
</feature>
<reference evidence="3" key="1">
    <citation type="submission" date="2020-12" db="EMBL/GenBank/DDBJ databases">
        <title>Sanguibacter suaedae sp. nov., isolated from Suaeda aralocaspica.</title>
        <authorList>
            <person name="Ma Q."/>
        </authorList>
    </citation>
    <scope>NUCLEOTIDE SEQUENCE</scope>
    <source>
        <strain evidence="3">YZGR15</strain>
    </source>
</reference>
<dbReference type="InterPro" id="IPR013099">
    <property type="entry name" value="K_chnl_dom"/>
</dbReference>
<evidence type="ECO:0000256" key="1">
    <source>
        <dbReference type="SAM" id="Phobius"/>
    </source>
</evidence>
<dbReference type="GO" id="GO:0034220">
    <property type="term" value="P:monoatomic ion transmembrane transport"/>
    <property type="evidence" value="ECO:0007669"/>
    <property type="project" value="UniProtKB-KW"/>
</dbReference>
<dbReference type="Gene3D" id="1.10.287.70">
    <property type="match status" value="1"/>
</dbReference>
<keyword evidence="1" id="KW-0812">Transmembrane</keyword>
<dbReference type="AlphaFoldDB" id="A0A934M9N7"/>
<evidence type="ECO:0000313" key="3">
    <source>
        <dbReference type="EMBL" id="MBI9114868.1"/>
    </source>
</evidence>
<name>A0A934M9N7_9MICO</name>
<dbReference type="SUPFAM" id="SSF81324">
    <property type="entry name" value="Voltage-gated potassium channels"/>
    <property type="match status" value="1"/>
</dbReference>
<protein>
    <submittedName>
        <fullName evidence="3">Two pore domain potassium channel family protein</fullName>
    </submittedName>
</protein>
<evidence type="ECO:0000313" key="4">
    <source>
        <dbReference type="Proteomes" id="UP000602087"/>
    </source>
</evidence>
<keyword evidence="1" id="KW-0472">Membrane</keyword>